<reference evidence="1" key="1">
    <citation type="submission" date="2024-04" db="EMBL/GenBank/DDBJ databases">
        <authorList>
            <consortium name="Molecular Ecology Group"/>
        </authorList>
    </citation>
    <scope>NUCLEOTIDE SEQUENCE</scope>
</reference>
<gene>
    <name evidence="1" type="ORF">LPLAT_LOCUS2420</name>
</gene>
<sequence>MRYDGSATPQSRKVAYLMNPRADTYERVVRALRAAERRNASLRGWSAFLAPCRGNRAANHVPRYTHRRRISATSPRSPSVVVVGGNTAMHYPWQLGCYLAASVNLRVASLSNPHNEMFLASFIRGFDKNRDAKQIHSRIKNLRQC</sequence>
<evidence type="ECO:0000313" key="2">
    <source>
        <dbReference type="Proteomes" id="UP001497644"/>
    </source>
</evidence>
<dbReference type="Proteomes" id="UP001497644">
    <property type="component" value="Chromosome 11"/>
</dbReference>
<accession>A0AAV2N8X2</accession>
<protein>
    <submittedName>
        <fullName evidence="1">Uncharacterized protein</fullName>
    </submittedName>
</protein>
<organism evidence="1 2">
    <name type="scientific">Lasius platythorax</name>
    <dbReference type="NCBI Taxonomy" id="488582"/>
    <lineage>
        <taxon>Eukaryota</taxon>
        <taxon>Metazoa</taxon>
        <taxon>Ecdysozoa</taxon>
        <taxon>Arthropoda</taxon>
        <taxon>Hexapoda</taxon>
        <taxon>Insecta</taxon>
        <taxon>Pterygota</taxon>
        <taxon>Neoptera</taxon>
        <taxon>Endopterygota</taxon>
        <taxon>Hymenoptera</taxon>
        <taxon>Apocrita</taxon>
        <taxon>Aculeata</taxon>
        <taxon>Formicoidea</taxon>
        <taxon>Formicidae</taxon>
        <taxon>Formicinae</taxon>
        <taxon>Lasius</taxon>
        <taxon>Lasius</taxon>
    </lineage>
</organism>
<dbReference type="EMBL" id="OZ034834">
    <property type="protein sequence ID" value="CAL1676183.1"/>
    <property type="molecule type" value="Genomic_DNA"/>
</dbReference>
<evidence type="ECO:0000313" key="1">
    <source>
        <dbReference type="EMBL" id="CAL1676183.1"/>
    </source>
</evidence>
<dbReference type="AlphaFoldDB" id="A0AAV2N8X2"/>
<name>A0AAV2N8X2_9HYME</name>
<proteinExistence type="predicted"/>
<keyword evidence="2" id="KW-1185">Reference proteome</keyword>